<protein>
    <recommendedName>
        <fullName evidence="3">Immunity protein 50</fullName>
    </recommendedName>
</protein>
<evidence type="ECO:0000313" key="2">
    <source>
        <dbReference type="Proteomes" id="UP000011682"/>
    </source>
</evidence>
<evidence type="ECO:0000313" key="1">
    <source>
        <dbReference type="EMBL" id="EPX55095.1"/>
    </source>
</evidence>
<gene>
    <name evidence="1" type="ORF">D187_009601</name>
</gene>
<comment type="caution">
    <text evidence="1">The sequence shown here is derived from an EMBL/GenBank/DDBJ whole genome shotgun (WGS) entry which is preliminary data.</text>
</comment>
<dbReference type="AlphaFoldDB" id="S9NSL4"/>
<dbReference type="eggNOG" id="ENOG503395C">
    <property type="taxonomic scope" value="Bacteria"/>
</dbReference>
<organism evidence="1 2">
    <name type="scientific">Cystobacter fuscus (strain ATCC 25194 / DSM 2262 / NBRC 100088 / M29)</name>
    <dbReference type="NCBI Taxonomy" id="1242864"/>
    <lineage>
        <taxon>Bacteria</taxon>
        <taxon>Pseudomonadati</taxon>
        <taxon>Myxococcota</taxon>
        <taxon>Myxococcia</taxon>
        <taxon>Myxococcales</taxon>
        <taxon>Cystobacterineae</taxon>
        <taxon>Archangiaceae</taxon>
        <taxon>Cystobacter</taxon>
    </lineage>
</organism>
<name>S9NSL4_CYSF2</name>
<dbReference type="OrthoDB" id="9157057at2"/>
<accession>S9NSL4</accession>
<dbReference type="RefSeq" id="WP_002623823.1">
    <property type="nucleotide sequence ID" value="NZ_ANAH02000074.1"/>
</dbReference>
<dbReference type="EMBL" id="ANAH02000074">
    <property type="protein sequence ID" value="EPX55095.1"/>
    <property type="molecule type" value="Genomic_DNA"/>
</dbReference>
<proteinExistence type="predicted"/>
<dbReference type="Proteomes" id="UP000011682">
    <property type="component" value="Unassembled WGS sequence"/>
</dbReference>
<sequence length="140" mass="15441">MDWVDLLDKTVFLRKLYPVAPSLRKVRLLEVGLLADDGDTVSIRFDLNDFPVAPPPKWIKACANTAQVRLLCIGVLGLELRGWTSNIIADIDIARSEEKGLIVTASAEGVRFRGVFEFIWVDAVSGYTQNLKEGQAHGSA</sequence>
<dbReference type="InterPro" id="IPR028957">
    <property type="entry name" value="Imm50"/>
</dbReference>
<reference evidence="1" key="1">
    <citation type="submission" date="2013-05" db="EMBL/GenBank/DDBJ databases">
        <title>Genome assembly of Cystobacter fuscus DSM 2262.</title>
        <authorList>
            <person name="Sharma G."/>
            <person name="Khatri I."/>
            <person name="Kaur C."/>
            <person name="Mayilraj S."/>
            <person name="Subramanian S."/>
        </authorList>
    </citation>
    <scope>NUCLEOTIDE SEQUENCE [LARGE SCALE GENOMIC DNA]</scope>
    <source>
        <strain evidence="1">DSM 2262</strain>
    </source>
</reference>
<dbReference type="Pfam" id="PF15594">
    <property type="entry name" value="Imm50"/>
    <property type="match status" value="1"/>
</dbReference>
<keyword evidence="2" id="KW-1185">Reference proteome</keyword>
<evidence type="ECO:0008006" key="3">
    <source>
        <dbReference type="Google" id="ProtNLM"/>
    </source>
</evidence>